<dbReference type="HAMAP" id="MF_01411">
    <property type="entry name" value="LPS_assembly_LptD"/>
    <property type="match status" value="1"/>
</dbReference>
<reference evidence="4 5" key="1">
    <citation type="submission" date="2017-08" db="EMBL/GenBank/DDBJ databases">
        <title>Infants hospitalized years apart are colonized by the same room-sourced microbial strains.</title>
        <authorList>
            <person name="Brooks B."/>
            <person name="Olm M.R."/>
            <person name="Firek B.A."/>
            <person name="Baker R."/>
            <person name="Thomas B.C."/>
            <person name="Morowitz M.J."/>
            <person name="Banfield J.F."/>
        </authorList>
    </citation>
    <scope>NUCLEOTIDE SEQUENCE [LARGE SCALE GENOMIC DNA]</scope>
    <source>
        <strain evidence="4">S2_005_001_R2_27</strain>
    </source>
</reference>
<dbReference type="InterPro" id="IPR050218">
    <property type="entry name" value="LptD"/>
</dbReference>
<comment type="subunit">
    <text evidence="1">Component of the lipopolysaccharide transport and assembly complex.</text>
</comment>
<evidence type="ECO:0000256" key="1">
    <source>
        <dbReference type="HAMAP-Rule" id="MF_01411"/>
    </source>
</evidence>
<organism evidence="4 5">
    <name type="scientific">Ancylobacter novellus</name>
    <name type="common">Thiobacillus novellus</name>
    <dbReference type="NCBI Taxonomy" id="921"/>
    <lineage>
        <taxon>Bacteria</taxon>
        <taxon>Pseudomonadati</taxon>
        <taxon>Pseudomonadota</taxon>
        <taxon>Alphaproteobacteria</taxon>
        <taxon>Hyphomicrobiales</taxon>
        <taxon>Xanthobacteraceae</taxon>
        <taxon>Ancylobacter</taxon>
    </lineage>
</organism>
<dbReference type="GO" id="GO:1990351">
    <property type="term" value="C:transporter complex"/>
    <property type="evidence" value="ECO:0007669"/>
    <property type="project" value="TreeGrafter"/>
</dbReference>
<comment type="function">
    <text evidence="1">Involved in the assembly of lipopolysaccharide (LPS) at the surface of the outer membrane.</text>
</comment>
<dbReference type="Pfam" id="PF19838">
    <property type="entry name" value="LptD_2"/>
    <property type="match status" value="1"/>
</dbReference>
<dbReference type="PANTHER" id="PTHR30189:SF1">
    <property type="entry name" value="LPS-ASSEMBLY PROTEIN LPTD"/>
    <property type="match status" value="1"/>
</dbReference>
<proteinExistence type="inferred from homology"/>
<keyword evidence="1" id="KW-0732">Signal</keyword>
<feature type="domain" description="LPS-assembly protein LptD central" evidence="3">
    <location>
        <begin position="217"/>
        <end position="295"/>
    </location>
</feature>
<keyword evidence="1" id="KW-0998">Cell outer membrane</keyword>
<dbReference type="EMBL" id="QFQD01000020">
    <property type="protein sequence ID" value="PZQ83342.1"/>
    <property type="molecule type" value="Genomic_DNA"/>
</dbReference>
<dbReference type="InterPro" id="IPR007543">
    <property type="entry name" value="LptD_C"/>
</dbReference>
<evidence type="ECO:0000313" key="5">
    <source>
        <dbReference type="Proteomes" id="UP000248887"/>
    </source>
</evidence>
<dbReference type="Gene3D" id="2.60.450.10">
    <property type="entry name" value="Lipopolysaccharide (LPS) transport protein A like domain"/>
    <property type="match status" value="1"/>
</dbReference>
<evidence type="ECO:0000259" key="2">
    <source>
        <dbReference type="Pfam" id="PF04453"/>
    </source>
</evidence>
<accession>A0A2W5R306</accession>
<dbReference type="AlphaFoldDB" id="A0A2W5R306"/>
<gene>
    <name evidence="1" type="primary">lptD</name>
    <name evidence="4" type="ORF">DI549_08320</name>
</gene>
<evidence type="ECO:0000259" key="3">
    <source>
        <dbReference type="Pfam" id="PF19838"/>
    </source>
</evidence>
<keyword evidence="1" id="KW-0472">Membrane</keyword>
<comment type="similarity">
    <text evidence="1">Belongs to the LptD family.</text>
</comment>
<dbReference type="Pfam" id="PF04453">
    <property type="entry name" value="LptD"/>
    <property type="match status" value="1"/>
</dbReference>
<comment type="caution">
    <text evidence="4">The sequence shown here is derived from an EMBL/GenBank/DDBJ whole genome shotgun (WGS) entry which is preliminary data.</text>
</comment>
<protein>
    <recommendedName>
        <fullName evidence="1">LPS-assembly protein LptD</fullName>
    </recommendedName>
</protein>
<evidence type="ECO:0000313" key="4">
    <source>
        <dbReference type="EMBL" id="PZQ83342.1"/>
    </source>
</evidence>
<sequence>MKVGGVMAGPADTMIGRHKRRLGISACWLFLTVVSGTLGLLSPATKALAQEQTTSSAAAREMLAQRKVDPNAKMLVTADELIYNDRTNEVIADGNVQIYYDGAVLEAKRVVYDRANNRLRAEGGVRLKDKDGKIIAADSLDLSQQFTDGFVNSLRIDTPDNMHFAAARADRSGGDTTVLTSGAYTPCEPCKTNPDKPPLWQIKAARIIHKEGEQMIYFENARLEFLGVPIAWVPYMSAPDPSVKRKSGFLFPEFVNTSEIGFGATVPYFWNIAPNMDLTFSPLFVSKQGVMLDGEFRQRLDTGIYSIRAAGIEQQDKEEFAGQDGYRDQRGLVESHGLFNINEHWYWGWDGWLTSDQTFLTDYNLVNKNKKEVVSQVFLVGQGDRSYFDARAQYFMGLTSYDIQDQQPVVHPVLDYSKTLGNSVFGGEFSYDFNLTSLTRQQMDLRATSAALAVPVGSEGPTNGCDLALLSPDPAVARDECLMRGMAGTYTRLSGVASWRKTMIDEIGQSWTPFANVQVDVASVQAEAEDYPWLPGENEQLIRAMPAIGLEYRYPFISVQSWGTQTIEPIAQIIVRPNETDIGKFPNEDAQSLIFDDTNLFEINKYSGYDRVEGGTRGNVGLQYTAKIQGVGQVNALFGQSYQLAGQNSYAYVDMANTGAESGLEDDVSDYVARLYYAPNQNFALINRFRFDKDDWSVERYEFEGRATWQQLSVSATYGLYTAQPELGYYEDREGVLGRGEYKINDNWKVSAAARYNIQQSEIDYTLFGVSYADECFGLALTYRSDYTESINRERVDTVLLTVSLRTLGSAGFSSEVGSTASSD</sequence>
<dbReference type="GO" id="GO:0043165">
    <property type="term" value="P:Gram-negative-bacterium-type cell outer membrane assembly"/>
    <property type="evidence" value="ECO:0007669"/>
    <property type="project" value="UniProtKB-UniRule"/>
</dbReference>
<feature type="domain" description="LptD C-terminal" evidence="2">
    <location>
        <begin position="329"/>
        <end position="748"/>
    </location>
</feature>
<dbReference type="Proteomes" id="UP000248887">
    <property type="component" value="Unassembled WGS sequence"/>
</dbReference>
<dbReference type="InterPro" id="IPR020889">
    <property type="entry name" value="LipoPS_assembly_LptD"/>
</dbReference>
<dbReference type="GO" id="GO:0015920">
    <property type="term" value="P:lipopolysaccharide transport"/>
    <property type="evidence" value="ECO:0007669"/>
    <property type="project" value="InterPro"/>
</dbReference>
<comment type="subcellular location">
    <subcellularLocation>
        <location evidence="1">Cell outer membrane</location>
    </subcellularLocation>
</comment>
<comment type="caution">
    <text evidence="1">Lacks conserved residue(s) required for the propagation of feature annotation.</text>
</comment>
<name>A0A2W5R306_ANCNO</name>
<dbReference type="InterPro" id="IPR045659">
    <property type="entry name" value="LptD_2"/>
</dbReference>
<dbReference type="GO" id="GO:0009279">
    <property type="term" value="C:cell outer membrane"/>
    <property type="evidence" value="ECO:0007669"/>
    <property type="project" value="UniProtKB-SubCell"/>
</dbReference>
<dbReference type="PANTHER" id="PTHR30189">
    <property type="entry name" value="LPS-ASSEMBLY PROTEIN"/>
    <property type="match status" value="1"/>
</dbReference>